<dbReference type="RefSeq" id="WP_289413543.1">
    <property type="nucleotide sequence ID" value="NZ_JAQIBD010000002.1"/>
</dbReference>
<proteinExistence type="inferred from homology"/>
<feature type="binding site" evidence="9">
    <location>
        <position position="110"/>
    </location>
    <ligand>
        <name>substrate</name>
    </ligand>
</feature>
<feature type="binding site" evidence="9">
    <location>
        <position position="73"/>
    </location>
    <ligand>
        <name>substrate</name>
    </ligand>
</feature>
<accession>A0ABT7QYA3</accession>
<feature type="binding site" evidence="9">
    <location>
        <begin position="100"/>
        <end position="101"/>
    </location>
    <ligand>
        <name>substrate</name>
    </ligand>
</feature>
<comment type="catalytic activity">
    <reaction evidence="1 9">
        <text>3-dehydroquinate = 3-dehydroshikimate + H2O</text>
        <dbReference type="Rhea" id="RHEA:21096"/>
        <dbReference type="ChEBI" id="CHEBI:15377"/>
        <dbReference type="ChEBI" id="CHEBI:16630"/>
        <dbReference type="ChEBI" id="CHEBI:32364"/>
        <dbReference type="EC" id="4.2.1.10"/>
    </reaction>
</comment>
<dbReference type="NCBIfam" id="NF003805">
    <property type="entry name" value="PRK05395.1-2"/>
    <property type="match status" value="1"/>
</dbReference>
<comment type="similarity">
    <text evidence="4 9">Belongs to the type-II 3-dehydroquinase family.</text>
</comment>
<evidence type="ECO:0000256" key="1">
    <source>
        <dbReference type="ARBA" id="ARBA00001864"/>
    </source>
</evidence>
<evidence type="ECO:0000313" key="10">
    <source>
        <dbReference type="EMBL" id="MDM5271818.1"/>
    </source>
</evidence>
<dbReference type="Gene3D" id="3.40.50.9100">
    <property type="entry name" value="Dehydroquinase, class II"/>
    <property type="match status" value="1"/>
</dbReference>
<dbReference type="PANTHER" id="PTHR21272:SF3">
    <property type="entry name" value="CATABOLIC 3-DEHYDROQUINASE"/>
    <property type="match status" value="1"/>
</dbReference>
<keyword evidence="7 9" id="KW-0028">Amino-acid biosynthesis</keyword>
<comment type="pathway">
    <text evidence="3 9">Metabolic intermediate biosynthesis; chorismate biosynthesis; chorismate from D-erythrose 4-phosphate and phosphoenolpyruvate: step 3/7.</text>
</comment>
<evidence type="ECO:0000256" key="8">
    <source>
        <dbReference type="ARBA" id="ARBA00023239"/>
    </source>
</evidence>
<evidence type="ECO:0000256" key="7">
    <source>
        <dbReference type="ARBA" id="ARBA00022605"/>
    </source>
</evidence>
<organism evidence="10 11">
    <name type="scientific">Sulfurovum zhangzhouensis</name>
    <dbReference type="NCBI Taxonomy" id="3019067"/>
    <lineage>
        <taxon>Bacteria</taxon>
        <taxon>Pseudomonadati</taxon>
        <taxon>Campylobacterota</taxon>
        <taxon>Epsilonproteobacteria</taxon>
        <taxon>Campylobacterales</taxon>
        <taxon>Sulfurovaceae</taxon>
        <taxon>Sulfurovum</taxon>
    </lineage>
</organism>
<keyword evidence="11" id="KW-1185">Reference proteome</keyword>
<dbReference type="NCBIfam" id="NF003806">
    <property type="entry name" value="PRK05395.1-3"/>
    <property type="match status" value="1"/>
</dbReference>
<protein>
    <recommendedName>
        <fullName evidence="6 9">3-dehydroquinate dehydratase</fullName>
        <shortName evidence="9">3-dehydroquinase</shortName>
        <ecNumber evidence="6 9">4.2.1.10</ecNumber>
    </recommendedName>
    <alternativeName>
        <fullName evidence="9">Type II DHQase</fullName>
    </alternativeName>
</protein>
<evidence type="ECO:0000256" key="2">
    <source>
        <dbReference type="ARBA" id="ARBA00003924"/>
    </source>
</evidence>
<dbReference type="NCBIfam" id="TIGR01088">
    <property type="entry name" value="aroQ"/>
    <property type="match status" value="1"/>
</dbReference>
<dbReference type="EMBL" id="JAQIBD010000002">
    <property type="protein sequence ID" value="MDM5271818.1"/>
    <property type="molecule type" value="Genomic_DNA"/>
</dbReference>
<keyword evidence="9" id="KW-0057">Aromatic amino acid biosynthesis</keyword>
<dbReference type="InterPro" id="IPR001874">
    <property type="entry name" value="DHquinase_II"/>
</dbReference>
<dbReference type="EC" id="4.2.1.10" evidence="6 9"/>
<dbReference type="PROSITE" id="PS01029">
    <property type="entry name" value="DEHYDROQUINASE_II"/>
    <property type="match status" value="1"/>
</dbReference>
<dbReference type="HAMAP" id="MF_00169">
    <property type="entry name" value="AroQ"/>
    <property type="match status" value="1"/>
</dbReference>
<feature type="active site" description="Proton acceptor" evidence="9">
    <location>
        <position position="22"/>
    </location>
</feature>
<dbReference type="SUPFAM" id="SSF52304">
    <property type="entry name" value="Type II 3-dehydroquinate dehydratase"/>
    <property type="match status" value="1"/>
</dbReference>
<dbReference type="InterPro" id="IPR036441">
    <property type="entry name" value="DHquinase_II_sf"/>
</dbReference>
<dbReference type="Proteomes" id="UP001169069">
    <property type="component" value="Unassembled WGS sequence"/>
</dbReference>
<evidence type="ECO:0000256" key="9">
    <source>
        <dbReference type="HAMAP-Rule" id="MF_00169"/>
    </source>
</evidence>
<gene>
    <name evidence="9 10" type="primary">aroQ</name>
    <name evidence="10" type="ORF">PGH07_06485</name>
</gene>
<evidence type="ECO:0000256" key="3">
    <source>
        <dbReference type="ARBA" id="ARBA00004902"/>
    </source>
</evidence>
<feature type="binding site" evidence="9">
    <location>
        <position position="86"/>
    </location>
    <ligand>
        <name>substrate</name>
    </ligand>
</feature>
<evidence type="ECO:0000256" key="4">
    <source>
        <dbReference type="ARBA" id="ARBA00011037"/>
    </source>
</evidence>
<dbReference type="Pfam" id="PF01220">
    <property type="entry name" value="DHquinase_II"/>
    <property type="match status" value="1"/>
</dbReference>
<comment type="subunit">
    <text evidence="5 9">Homododecamer.</text>
</comment>
<dbReference type="NCBIfam" id="NF003807">
    <property type="entry name" value="PRK05395.1-4"/>
    <property type="match status" value="1"/>
</dbReference>
<keyword evidence="8 9" id="KW-0456">Lyase</keyword>
<comment type="function">
    <text evidence="2 9">Catalyzes a trans-dehydration via an enolate intermediate.</text>
</comment>
<name>A0ABT7QYA3_9BACT</name>
<dbReference type="CDD" id="cd00466">
    <property type="entry name" value="DHQase_II"/>
    <property type="match status" value="1"/>
</dbReference>
<dbReference type="InterPro" id="IPR018509">
    <property type="entry name" value="DHquinase_II_CS"/>
</dbReference>
<reference evidence="10" key="1">
    <citation type="submission" date="2023-01" db="EMBL/GenBank/DDBJ databases">
        <title>Sulfurovum sp. zt1-1 genome assembly.</title>
        <authorList>
            <person name="Wang J."/>
        </authorList>
    </citation>
    <scope>NUCLEOTIDE SEQUENCE</scope>
    <source>
        <strain evidence="10">Zt1-1</strain>
    </source>
</reference>
<feature type="active site" description="Proton donor" evidence="9">
    <location>
        <position position="99"/>
    </location>
</feature>
<dbReference type="GO" id="GO:0003855">
    <property type="term" value="F:3-dehydroquinate dehydratase activity"/>
    <property type="evidence" value="ECO:0007669"/>
    <property type="project" value="UniProtKB-EC"/>
</dbReference>
<evidence type="ECO:0000256" key="6">
    <source>
        <dbReference type="ARBA" id="ARBA00012060"/>
    </source>
</evidence>
<dbReference type="PIRSF" id="PIRSF001399">
    <property type="entry name" value="DHquinase_II"/>
    <property type="match status" value="1"/>
</dbReference>
<feature type="site" description="Transition state stabilizer" evidence="9">
    <location>
        <position position="17"/>
    </location>
</feature>
<dbReference type="PANTHER" id="PTHR21272">
    <property type="entry name" value="CATABOLIC 3-DEHYDROQUINASE"/>
    <property type="match status" value="1"/>
</dbReference>
<sequence>MKIVVIQGPNLNMLGIREQNIYGPMKLEDIHAQMKAFAEQNNHEIEFFQSNLEGEIVDRIQECLGDADGIIINPAAYTHTSIAIRDAIAAVKIPTLEVHLSNIYQREEFRHKSLTAPVCAGQITGMGPYGYHLAMVGMNQMLTEIKMMKEHQAKMQAAQAQAQA</sequence>
<evidence type="ECO:0000313" key="11">
    <source>
        <dbReference type="Proteomes" id="UP001169069"/>
    </source>
</evidence>
<evidence type="ECO:0000256" key="5">
    <source>
        <dbReference type="ARBA" id="ARBA00011193"/>
    </source>
</evidence>
<comment type="caution">
    <text evidence="10">The sequence shown here is derived from an EMBL/GenBank/DDBJ whole genome shotgun (WGS) entry which is preliminary data.</text>
</comment>
<feature type="binding site" evidence="9">
    <location>
        <position position="79"/>
    </location>
    <ligand>
        <name>substrate</name>
    </ligand>
</feature>